<comment type="caution">
    <text evidence="2">The sequence shown here is derived from an EMBL/GenBank/DDBJ whole genome shotgun (WGS) entry which is preliminary data.</text>
</comment>
<dbReference type="AlphaFoldDB" id="A0AA40EA12"/>
<keyword evidence="1" id="KW-0812">Transmembrane</keyword>
<protein>
    <submittedName>
        <fullName evidence="2">Uncharacterized protein</fullName>
    </submittedName>
</protein>
<keyword evidence="1" id="KW-1133">Transmembrane helix</keyword>
<keyword evidence="1" id="KW-0472">Membrane</keyword>
<sequence length="300" mass="33096">MATPIGPPPKPTYPSQARLSLLAAQYIARFVDANSLLTKELSQSDNHCYLSRPNASLTVISPLQSCSSYGVDKGLVTPLILGEANPNYRNSSTFPLPPLKTLGRIAQWTSKISPTSYTCIYMLSITLTIAACWCFEWLMHEGGFERGSYIWTLLKAHVVWESVVMALMLGISLHSLTTTVAKGALLSVCVANNAVSDTAGKCVAILAISRGTASASEIKAWSIWHAIFYEQIIQSSVDDRLLIPILFCMFFSVWSTLPGHWIQNFILRVSQQWEGLEPLLRRPRTGCAATKERGEKDLLV</sequence>
<reference evidence="2" key="1">
    <citation type="submission" date="2023-06" db="EMBL/GenBank/DDBJ databases">
        <title>Genome-scale phylogeny and comparative genomics of the fungal order Sordariales.</title>
        <authorList>
            <consortium name="Lawrence Berkeley National Laboratory"/>
            <person name="Hensen N."/>
            <person name="Bonometti L."/>
            <person name="Westerberg I."/>
            <person name="Brannstrom I.O."/>
            <person name="Guillou S."/>
            <person name="Cros-Aarteil S."/>
            <person name="Calhoun S."/>
            <person name="Haridas S."/>
            <person name="Kuo A."/>
            <person name="Mondo S."/>
            <person name="Pangilinan J."/>
            <person name="Riley R."/>
            <person name="Labutti K."/>
            <person name="Andreopoulos B."/>
            <person name="Lipzen A."/>
            <person name="Chen C."/>
            <person name="Yanf M."/>
            <person name="Daum C."/>
            <person name="Ng V."/>
            <person name="Clum A."/>
            <person name="Steindorff A."/>
            <person name="Ohm R."/>
            <person name="Martin F."/>
            <person name="Silar P."/>
            <person name="Natvig D."/>
            <person name="Lalanne C."/>
            <person name="Gautier V."/>
            <person name="Ament-Velasquez S.L."/>
            <person name="Kruys A."/>
            <person name="Hutchinson M.I."/>
            <person name="Powell A.J."/>
            <person name="Barry K."/>
            <person name="Miller A.N."/>
            <person name="Grigoriev I.V."/>
            <person name="Debuchy R."/>
            <person name="Gladieux P."/>
            <person name="Thoren M.H."/>
            <person name="Johannesson H."/>
        </authorList>
    </citation>
    <scope>NUCLEOTIDE SEQUENCE</scope>
    <source>
        <strain evidence="2">SMH4607-1</strain>
    </source>
</reference>
<accession>A0AA40EA12</accession>
<feature type="transmembrane region" description="Helical" evidence="1">
    <location>
        <begin position="241"/>
        <end position="262"/>
    </location>
</feature>
<gene>
    <name evidence="2" type="ORF">B0H67DRAFT_2783</name>
</gene>
<keyword evidence="3" id="KW-1185">Reference proteome</keyword>
<dbReference type="Proteomes" id="UP001172102">
    <property type="component" value="Unassembled WGS sequence"/>
</dbReference>
<evidence type="ECO:0000256" key="1">
    <source>
        <dbReference type="SAM" id="Phobius"/>
    </source>
</evidence>
<feature type="transmembrane region" description="Helical" evidence="1">
    <location>
        <begin position="158"/>
        <end position="176"/>
    </location>
</feature>
<name>A0AA40EA12_9PEZI</name>
<evidence type="ECO:0000313" key="3">
    <source>
        <dbReference type="Proteomes" id="UP001172102"/>
    </source>
</evidence>
<dbReference type="EMBL" id="JAUKUA010000001">
    <property type="protein sequence ID" value="KAK0729591.1"/>
    <property type="molecule type" value="Genomic_DNA"/>
</dbReference>
<proteinExistence type="predicted"/>
<organism evidence="2 3">
    <name type="scientific">Lasiosphaeris hirsuta</name>
    <dbReference type="NCBI Taxonomy" id="260670"/>
    <lineage>
        <taxon>Eukaryota</taxon>
        <taxon>Fungi</taxon>
        <taxon>Dikarya</taxon>
        <taxon>Ascomycota</taxon>
        <taxon>Pezizomycotina</taxon>
        <taxon>Sordariomycetes</taxon>
        <taxon>Sordariomycetidae</taxon>
        <taxon>Sordariales</taxon>
        <taxon>Lasiosphaeriaceae</taxon>
        <taxon>Lasiosphaeris</taxon>
    </lineage>
</organism>
<evidence type="ECO:0000313" key="2">
    <source>
        <dbReference type="EMBL" id="KAK0729591.1"/>
    </source>
</evidence>
<feature type="transmembrane region" description="Helical" evidence="1">
    <location>
        <begin position="119"/>
        <end position="138"/>
    </location>
</feature>